<proteinExistence type="predicted"/>
<feature type="compositionally biased region" description="Basic residues" evidence="1">
    <location>
        <begin position="7"/>
        <end position="16"/>
    </location>
</feature>
<name>A0A1J8QWW9_9AGAM</name>
<evidence type="ECO:0000256" key="1">
    <source>
        <dbReference type="SAM" id="MobiDB-lite"/>
    </source>
</evidence>
<feature type="region of interest" description="Disordered" evidence="1">
    <location>
        <begin position="99"/>
        <end position="118"/>
    </location>
</feature>
<evidence type="ECO:0000313" key="3">
    <source>
        <dbReference type="Proteomes" id="UP000183567"/>
    </source>
</evidence>
<feature type="region of interest" description="Disordered" evidence="1">
    <location>
        <begin position="1"/>
        <end position="34"/>
    </location>
</feature>
<dbReference type="Proteomes" id="UP000183567">
    <property type="component" value="Unassembled WGS sequence"/>
</dbReference>
<organism evidence="2 3">
    <name type="scientific">Rhizopogon vesiculosus</name>
    <dbReference type="NCBI Taxonomy" id="180088"/>
    <lineage>
        <taxon>Eukaryota</taxon>
        <taxon>Fungi</taxon>
        <taxon>Dikarya</taxon>
        <taxon>Basidiomycota</taxon>
        <taxon>Agaricomycotina</taxon>
        <taxon>Agaricomycetes</taxon>
        <taxon>Agaricomycetidae</taxon>
        <taxon>Boletales</taxon>
        <taxon>Suillineae</taxon>
        <taxon>Rhizopogonaceae</taxon>
        <taxon>Rhizopogon</taxon>
    </lineage>
</organism>
<sequence>MALCGPKARRHARAKRSSLGDAAENQEWESKASGPYSSVSISQKHIAAAHAVKRQGSLIDPLILLRKFHMHMFMRVSAPNKAVIHGLTGLQIAPKIQTSRECDPKPPANQKRVNRKRSKTWPIPVQCPANARLYLRVSASFASASTQVSFNTAAAEDDKMMHDRRGIQTMI</sequence>
<dbReference type="AlphaFoldDB" id="A0A1J8QWW9"/>
<comment type="caution">
    <text evidence="2">The sequence shown here is derived from an EMBL/GenBank/DDBJ whole genome shotgun (WGS) entry which is preliminary data.</text>
</comment>
<dbReference type="EMBL" id="LVVM01001730">
    <property type="protein sequence ID" value="OJA17952.1"/>
    <property type="molecule type" value="Genomic_DNA"/>
</dbReference>
<evidence type="ECO:0000313" key="2">
    <source>
        <dbReference type="EMBL" id="OJA17952.1"/>
    </source>
</evidence>
<gene>
    <name evidence="2" type="ORF">AZE42_08565</name>
</gene>
<keyword evidence="3" id="KW-1185">Reference proteome</keyword>
<accession>A0A1J8QWW9</accession>
<dbReference type="OrthoDB" id="2662035at2759"/>
<reference evidence="2 3" key="1">
    <citation type="submission" date="2016-03" db="EMBL/GenBank/DDBJ databases">
        <title>Comparative genomics of the ectomycorrhizal sister species Rhizopogon vinicolor and Rhizopogon vesiculosus (Basidiomycota: Boletales) reveals a divergence of the mating type B locus.</title>
        <authorList>
            <person name="Mujic A.B."/>
            <person name="Kuo A."/>
            <person name="Tritt A."/>
            <person name="Lipzen A."/>
            <person name="Chen C."/>
            <person name="Johnson J."/>
            <person name="Sharma A."/>
            <person name="Barry K."/>
            <person name="Grigoriev I.V."/>
            <person name="Spatafora J.W."/>
        </authorList>
    </citation>
    <scope>NUCLEOTIDE SEQUENCE [LARGE SCALE GENOMIC DNA]</scope>
    <source>
        <strain evidence="2 3">AM-OR11-056</strain>
    </source>
</reference>
<protein>
    <submittedName>
        <fullName evidence="2">Uncharacterized protein</fullName>
    </submittedName>
</protein>